<accession>A0A9D1JUN2</accession>
<evidence type="ECO:0000256" key="3">
    <source>
        <dbReference type="ARBA" id="ARBA00022827"/>
    </source>
</evidence>
<gene>
    <name evidence="6" type="ORF">IAA83_08665</name>
</gene>
<dbReference type="SUPFAM" id="SSF160996">
    <property type="entry name" value="HI0933 insert domain-like"/>
    <property type="match status" value="1"/>
</dbReference>
<feature type="domain" description="RsdA/BaiN/AoA(So)-like insert" evidence="5">
    <location>
        <begin position="187"/>
        <end position="346"/>
    </location>
</feature>
<dbReference type="InterPro" id="IPR055178">
    <property type="entry name" value="RsdA/BaiN/AoA(So)-like_dom"/>
</dbReference>
<dbReference type="Pfam" id="PF03486">
    <property type="entry name" value="HI0933_like"/>
    <property type="match status" value="1"/>
</dbReference>
<reference evidence="6" key="1">
    <citation type="submission" date="2020-10" db="EMBL/GenBank/DDBJ databases">
        <authorList>
            <person name="Gilroy R."/>
        </authorList>
    </citation>
    <scope>NUCLEOTIDE SEQUENCE</scope>
    <source>
        <strain evidence="6">ChiBcec16-1751</strain>
    </source>
</reference>
<evidence type="ECO:0000256" key="2">
    <source>
        <dbReference type="ARBA" id="ARBA00022630"/>
    </source>
</evidence>
<protein>
    <submittedName>
        <fullName evidence="6">Aminoacetone oxidase family FAD-binding enzyme</fullName>
    </submittedName>
</protein>
<name>A0A9D1JUN2_9FIRM</name>
<dbReference type="SUPFAM" id="SSF51905">
    <property type="entry name" value="FAD/NAD(P)-binding domain"/>
    <property type="match status" value="1"/>
</dbReference>
<reference evidence="6" key="2">
    <citation type="journal article" date="2021" name="PeerJ">
        <title>Extensive microbial diversity within the chicken gut microbiome revealed by metagenomics and culture.</title>
        <authorList>
            <person name="Gilroy R."/>
            <person name="Ravi A."/>
            <person name="Getino M."/>
            <person name="Pursley I."/>
            <person name="Horton D.L."/>
            <person name="Alikhan N.F."/>
            <person name="Baker D."/>
            <person name="Gharbi K."/>
            <person name="Hall N."/>
            <person name="Watson M."/>
            <person name="Adriaenssens E.M."/>
            <person name="Foster-Nyarko E."/>
            <person name="Jarju S."/>
            <person name="Secka A."/>
            <person name="Antonio M."/>
            <person name="Oren A."/>
            <person name="Chaudhuri R.R."/>
            <person name="La Ragione R."/>
            <person name="Hildebrand F."/>
            <person name="Pallen M.J."/>
        </authorList>
    </citation>
    <scope>NUCLEOTIDE SEQUENCE</scope>
    <source>
        <strain evidence="6">ChiBcec16-1751</strain>
    </source>
</reference>
<evidence type="ECO:0000313" key="6">
    <source>
        <dbReference type="EMBL" id="HIS65424.1"/>
    </source>
</evidence>
<sequence>MTILILGGGASGMTAALAASECGRHRVVLVERQARLGRKLLATGNGRCNLTNTHADGDSYHGADPAFCRPALEAFPVADTLDYFHRLGLLTVTEPSGRVYPYSDQANSVLDVLRFALEQAGVEVHTGCEVRKIWKRRDGFLLKWDGGEAAGDKLILAAGGAAGAKLGGTTLGYDLLGALGHKSTALHPALVQLCTEGTFTRGLKGVRANGRVTVLRGSRALAVIEGEIQFTETGVSGPAIFEISRAVSTGGDGLTLSLNLLPQFSKETIVMLLQTRCAQLPDRPAEDLLTGMVHNRLGKLLGKAAGIGAEERLNTLGPDRLDRLADTIGELRLTVTGTMGMDNAQVTVGGVETAGFDPQTLESRTVPGLYACGEVLDIDGDCGGYNLQWAWSSGRLAGLSASKETEE</sequence>
<dbReference type="Gene3D" id="3.50.50.60">
    <property type="entry name" value="FAD/NAD(P)-binding domain"/>
    <property type="match status" value="1"/>
</dbReference>
<dbReference type="PANTHER" id="PTHR42887">
    <property type="entry name" value="OS12G0638800 PROTEIN"/>
    <property type="match status" value="1"/>
</dbReference>
<organism evidence="6 7">
    <name type="scientific">Candidatus Avoscillospira avistercoris</name>
    <dbReference type="NCBI Taxonomy" id="2840707"/>
    <lineage>
        <taxon>Bacteria</taxon>
        <taxon>Bacillati</taxon>
        <taxon>Bacillota</taxon>
        <taxon>Clostridia</taxon>
        <taxon>Eubacteriales</taxon>
        <taxon>Oscillospiraceae</taxon>
        <taxon>Oscillospiraceae incertae sedis</taxon>
        <taxon>Candidatus Avoscillospira</taxon>
    </lineage>
</organism>
<dbReference type="PRINTS" id="PR00368">
    <property type="entry name" value="FADPNR"/>
</dbReference>
<keyword evidence="3" id="KW-0274">FAD</keyword>
<proteinExistence type="predicted"/>
<comment type="cofactor">
    <cofactor evidence="1">
        <name>FAD</name>
        <dbReference type="ChEBI" id="CHEBI:57692"/>
    </cofactor>
</comment>
<evidence type="ECO:0000256" key="1">
    <source>
        <dbReference type="ARBA" id="ARBA00001974"/>
    </source>
</evidence>
<dbReference type="EMBL" id="DVJJ01000131">
    <property type="protein sequence ID" value="HIS65424.1"/>
    <property type="molecule type" value="Genomic_DNA"/>
</dbReference>
<evidence type="ECO:0000259" key="4">
    <source>
        <dbReference type="Pfam" id="PF03486"/>
    </source>
</evidence>
<feature type="domain" description="RsdA/BaiN/AoA(So)-like Rossmann fold-like" evidence="4">
    <location>
        <begin position="2"/>
        <end position="398"/>
    </location>
</feature>
<dbReference type="Gene3D" id="2.40.30.10">
    <property type="entry name" value="Translation factors"/>
    <property type="match status" value="1"/>
</dbReference>
<dbReference type="Gene3D" id="1.10.8.260">
    <property type="entry name" value="HI0933 insert domain-like"/>
    <property type="match status" value="1"/>
</dbReference>
<keyword evidence="2" id="KW-0285">Flavoprotein</keyword>
<evidence type="ECO:0000259" key="5">
    <source>
        <dbReference type="Pfam" id="PF22780"/>
    </source>
</evidence>
<dbReference type="InterPro" id="IPR057661">
    <property type="entry name" value="RsdA/BaiN/AoA(So)_Rossmann"/>
</dbReference>
<dbReference type="Proteomes" id="UP000886741">
    <property type="component" value="Unassembled WGS sequence"/>
</dbReference>
<dbReference type="PANTHER" id="PTHR42887:SF2">
    <property type="entry name" value="OS12G0638800 PROTEIN"/>
    <property type="match status" value="1"/>
</dbReference>
<dbReference type="InterPro" id="IPR036188">
    <property type="entry name" value="FAD/NAD-bd_sf"/>
</dbReference>
<evidence type="ECO:0000313" key="7">
    <source>
        <dbReference type="Proteomes" id="UP000886741"/>
    </source>
</evidence>
<dbReference type="InterPro" id="IPR004792">
    <property type="entry name" value="BaiN-like"/>
</dbReference>
<comment type="caution">
    <text evidence="6">The sequence shown here is derived from an EMBL/GenBank/DDBJ whole genome shotgun (WGS) entry which is preliminary data.</text>
</comment>
<dbReference type="AlphaFoldDB" id="A0A9D1JUN2"/>
<dbReference type="Pfam" id="PF22780">
    <property type="entry name" value="HI0933_like_1st"/>
    <property type="match status" value="1"/>
</dbReference>
<dbReference type="InterPro" id="IPR023166">
    <property type="entry name" value="BaiN-like_dom_sf"/>
</dbReference>
<dbReference type="PRINTS" id="PR00411">
    <property type="entry name" value="PNDRDTASEI"/>
</dbReference>
<dbReference type="NCBIfam" id="TIGR00275">
    <property type="entry name" value="aminoacetone oxidase family FAD-binding enzyme"/>
    <property type="match status" value="1"/>
</dbReference>